<sequence length="64" mass="7471">MEAEIEFVARALYTAEDDAQDWDRESNIIKDEFRLYARAALELLAEKRKPKTFDAKICIFPYAA</sequence>
<name>A0A5N7ME36_9HYPH</name>
<reference evidence="1 2" key="1">
    <citation type="journal article" date="2019" name="Syst. Appl. Microbiol.">
        <title>Microvirga tunisiensis sp. nov., a root nodule symbiotic bacterium isolated from Lupinus micranthus and L. luteus grown in Northern Tunisia.</title>
        <authorList>
            <person name="Msaddak A."/>
            <person name="Rejili M."/>
            <person name="Duran D."/>
            <person name="Mars M."/>
            <person name="Palacios J.M."/>
            <person name="Ruiz-Argueso T."/>
            <person name="Rey L."/>
            <person name="Imperial J."/>
        </authorList>
    </citation>
    <scope>NUCLEOTIDE SEQUENCE [LARGE SCALE GENOMIC DNA]</scope>
    <source>
        <strain evidence="1 2">Lmie10</strain>
    </source>
</reference>
<keyword evidence="2" id="KW-1185">Reference proteome</keyword>
<dbReference type="RefSeq" id="WP_152710650.1">
    <property type="nucleotide sequence ID" value="NZ_VOSJ01000017.1"/>
</dbReference>
<organism evidence="1 2">
    <name type="scientific">Microvirga tunisiensis</name>
    <dbReference type="NCBI Taxonomy" id="2108360"/>
    <lineage>
        <taxon>Bacteria</taxon>
        <taxon>Pseudomonadati</taxon>
        <taxon>Pseudomonadota</taxon>
        <taxon>Alphaproteobacteria</taxon>
        <taxon>Hyphomicrobiales</taxon>
        <taxon>Methylobacteriaceae</taxon>
        <taxon>Microvirga</taxon>
    </lineage>
</organism>
<comment type="caution">
    <text evidence="1">The sequence shown here is derived from an EMBL/GenBank/DDBJ whole genome shotgun (WGS) entry which is preliminary data.</text>
</comment>
<dbReference type="EMBL" id="VOSK01000018">
    <property type="protein sequence ID" value="MPR25191.1"/>
    <property type="molecule type" value="Genomic_DNA"/>
</dbReference>
<dbReference type="Proteomes" id="UP000403266">
    <property type="component" value="Unassembled WGS sequence"/>
</dbReference>
<accession>A0A5N7ME36</accession>
<gene>
    <name evidence="1" type="ORF">FS320_08065</name>
</gene>
<dbReference type="OrthoDB" id="8020621at2"/>
<evidence type="ECO:0000313" key="2">
    <source>
        <dbReference type="Proteomes" id="UP000403266"/>
    </source>
</evidence>
<proteinExistence type="predicted"/>
<dbReference type="AlphaFoldDB" id="A0A5N7ME36"/>
<protein>
    <submittedName>
        <fullName evidence="1">Uncharacterized protein</fullName>
    </submittedName>
</protein>
<evidence type="ECO:0000313" key="1">
    <source>
        <dbReference type="EMBL" id="MPR25191.1"/>
    </source>
</evidence>